<dbReference type="OrthoDB" id="382013at2759"/>
<evidence type="ECO:0000256" key="11">
    <source>
        <dbReference type="ARBA" id="ARBA00023180"/>
    </source>
</evidence>
<comment type="caution">
    <text evidence="20">The sequence shown here is derived from an EMBL/GenBank/DDBJ whole genome shotgun (WGS) entry which is preliminary data.</text>
</comment>
<dbReference type="EMBL" id="QKKF02019844">
    <property type="protein sequence ID" value="RZF39520.1"/>
    <property type="molecule type" value="Genomic_DNA"/>
</dbReference>
<evidence type="ECO:0000256" key="1">
    <source>
        <dbReference type="ARBA" id="ARBA00004251"/>
    </source>
</evidence>
<evidence type="ECO:0000256" key="12">
    <source>
        <dbReference type="ARBA" id="ARBA00038070"/>
    </source>
</evidence>
<feature type="disulfide bond" evidence="14">
    <location>
        <begin position="420"/>
        <end position="429"/>
    </location>
</feature>
<evidence type="ECO:0000256" key="8">
    <source>
        <dbReference type="ARBA" id="ARBA00022943"/>
    </source>
</evidence>
<proteinExistence type="inferred from homology"/>
<evidence type="ECO:0000313" key="20">
    <source>
        <dbReference type="EMBL" id="RZF39520.1"/>
    </source>
</evidence>
<reference evidence="20 21" key="1">
    <citation type="journal article" date="2017" name="Gigascience">
        <title>Genome sequence of the small brown planthopper, Laodelphax striatellus.</title>
        <authorList>
            <person name="Zhu J."/>
            <person name="Jiang F."/>
            <person name="Wang X."/>
            <person name="Yang P."/>
            <person name="Bao Y."/>
            <person name="Zhao W."/>
            <person name="Wang W."/>
            <person name="Lu H."/>
            <person name="Wang Q."/>
            <person name="Cui N."/>
            <person name="Li J."/>
            <person name="Chen X."/>
            <person name="Luo L."/>
            <person name="Yu J."/>
            <person name="Kang L."/>
            <person name="Cui F."/>
        </authorList>
    </citation>
    <scope>NUCLEOTIDE SEQUENCE [LARGE SCALE GENOMIC DNA]</scope>
    <source>
        <strain evidence="20">Lst14</strain>
    </source>
</reference>
<keyword evidence="10 14" id="KW-1015">Disulfide bond</keyword>
<feature type="transmembrane region" description="Helical" evidence="17">
    <location>
        <begin position="516"/>
        <end position="540"/>
    </location>
</feature>
<dbReference type="CDD" id="cd00054">
    <property type="entry name" value="EGF_CA"/>
    <property type="match status" value="1"/>
</dbReference>
<dbReference type="STRING" id="195883.A0A482X2B5"/>
<dbReference type="PANTHER" id="PTHR46513">
    <property type="entry name" value="VITELLOGENIN RECEPTOR-LIKE PROTEIN-RELATED-RELATED"/>
    <property type="match status" value="1"/>
</dbReference>
<feature type="domain" description="EGF-like" evidence="19">
    <location>
        <begin position="394"/>
        <end position="430"/>
    </location>
</feature>
<dbReference type="InterPro" id="IPR011042">
    <property type="entry name" value="6-blade_b-propeller_TolB-like"/>
</dbReference>
<evidence type="ECO:0000256" key="9">
    <source>
        <dbReference type="ARBA" id="ARBA00023136"/>
    </source>
</evidence>
<feature type="chain" id="PRO_5019745760" description="Protein cueball" evidence="18">
    <location>
        <begin position="19"/>
        <end position="620"/>
    </location>
</feature>
<protein>
    <recommendedName>
        <fullName evidence="13">Protein cueball</fullName>
    </recommendedName>
</protein>
<evidence type="ECO:0000259" key="19">
    <source>
        <dbReference type="PROSITE" id="PS50026"/>
    </source>
</evidence>
<evidence type="ECO:0000256" key="7">
    <source>
        <dbReference type="ARBA" id="ARBA00022871"/>
    </source>
</evidence>
<feature type="region of interest" description="Disordered" evidence="16">
    <location>
        <begin position="592"/>
        <end position="620"/>
    </location>
</feature>
<evidence type="ECO:0000256" key="18">
    <source>
        <dbReference type="SAM" id="SignalP"/>
    </source>
</evidence>
<feature type="domain" description="EGF-like" evidence="19">
    <location>
        <begin position="324"/>
        <end position="360"/>
    </location>
</feature>
<dbReference type="AlphaFoldDB" id="A0A482X2B5"/>
<keyword evidence="6" id="KW-0221">Differentiation</keyword>
<keyword evidence="11" id="KW-0325">Glycoprotein</keyword>
<evidence type="ECO:0000313" key="21">
    <source>
        <dbReference type="Proteomes" id="UP000291343"/>
    </source>
</evidence>
<keyword evidence="8" id="KW-0896">Oogenesis</keyword>
<dbReference type="Proteomes" id="UP000291343">
    <property type="component" value="Unassembled WGS sequence"/>
</dbReference>
<dbReference type="GO" id="GO:0042813">
    <property type="term" value="F:Wnt receptor activity"/>
    <property type="evidence" value="ECO:0007669"/>
    <property type="project" value="TreeGrafter"/>
</dbReference>
<dbReference type="PROSITE" id="PS51120">
    <property type="entry name" value="LDLRB"/>
    <property type="match status" value="1"/>
</dbReference>
<dbReference type="Gene3D" id="2.10.25.10">
    <property type="entry name" value="Laminin"/>
    <property type="match status" value="2"/>
</dbReference>
<name>A0A482X2B5_LAOST</name>
<dbReference type="InterPro" id="IPR050778">
    <property type="entry name" value="Cueball_EGF_LRP_Nidogen"/>
</dbReference>
<evidence type="ECO:0000256" key="14">
    <source>
        <dbReference type="PROSITE-ProRule" id="PRU00076"/>
    </source>
</evidence>
<keyword evidence="5" id="KW-0677">Repeat</keyword>
<evidence type="ECO:0000256" key="15">
    <source>
        <dbReference type="PROSITE-ProRule" id="PRU00461"/>
    </source>
</evidence>
<feature type="disulfide bond" evidence="14">
    <location>
        <begin position="350"/>
        <end position="359"/>
    </location>
</feature>
<evidence type="ECO:0000256" key="10">
    <source>
        <dbReference type="ARBA" id="ARBA00023157"/>
    </source>
</evidence>
<dbReference type="InterPro" id="IPR000742">
    <property type="entry name" value="EGF"/>
</dbReference>
<dbReference type="GO" id="GO:0007283">
    <property type="term" value="P:spermatogenesis"/>
    <property type="evidence" value="ECO:0007669"/>
    <property type="project" value="UniProtKB-KW"/>
</dbReference>
<dbReference type="SUPFAM" id="SSF63825">
    <property type="entry name" value="YWTD domain"/>
    <property type="match status" value="1"/>
</dbReference>
<dbReference type="SMART" id="SM00181">
    <property type="entry name" value="EGF"/>
    <property type="match status" value="3"/>
</dbReference>
<dbReference type="GO" id="GO:0017147">
    <property type="term" value="F:Wnt-protein binding"/>
    <property type="evidence" value="ECO:0007669"/>
    <property type="project" value="TreeGrafter"/>
</dbReference>
<dbReference type="GO" id="GO:0005886">
    <property type="term" value="C:plasma membrane"/>
    <property type="evidence" value="ECO:0007669"/>
    <property type="project" value="UniProtKB-SubCell"/>
</dbReference>
<dbReference type="PROSITE" id="PS50026">
    <property type="entry name" value="EGF_3"/>
    <property type="match status" value="2"/>
</dbReference>
<evidence type="ECO:0000256" key="6">
    <source>
        <dbReference type="ARBA" id="ARBA00022782"/>
    </source>
</evidence>
<evidence type="ECO:0000256" key="4">
    <source>
        <dbReference type="ARBA" id="ARBA00022729"/>
    </source>
</evidence>
<keyword evidence="9 17" id="KW-0472">Membrane</keyword>
<keyword evidence="21" id="KW-1185">Reference proteome</keyword>
<comment type="similarity">
    <text evidence="12">Belongs to the cueball family.</text>
</comment>
<dbReference type="PANTHER" id="PTHR46513:SF42">
    <property type="entry name" value="PROTEIN CUEBALL"/>
    <property type="match status" value="1"/>
</dbReference>
<keyword evidence="2" id="KW-1003">Cell membrane</keyword>
<comment type="caution">
    <text evidence="14">Lacks conserved residue(s) required for the propagation of feature annotation.</text>
</comment>
<feature type="compositionally biased region" description="Basic and acidic residues" evidence="16">
    <location>
        <begin position="592"/>
        <end position="607"/>
    </location>
</feature>
<feature type="signal peptide" evidence="18">
    <location>
        <begin position="1"/>
        <end position="18"/>
    </location>
</feature>
<dbReference type="InterPro" id="IPR000033">
    <property type="entry name" value="LDLR_classB_rpt"/>
</dbReference>
<dbReference type="Gene3D" id="2.120.10.30">
    <property type="entry name" value="TolB, C-terminal domain"/>
    <property type="match status" value="1"/>
</dbReference>
<feature type="repeat" description="LDL-receptor class B" evidence="15">
    <location>
        <begin position="153"/>
        <end position="196"/>
    </location>
</feature>
<organism evidence="20 21">
    <name type="scientific">Laodelphax striatellus</name>
    <name type="common">Small brown planthopper</name>
    <name type="synonym">Delphax striatella</name>
    <dbReference type="NCBI Taxonomy" id="195883"/>
    <lineage>
        <taxon>Eukaryota</taxon>
        <taxon>Metazoa</taxon>
        <taxon>Ecdysozoa</taxon>
        <taxon>Arthropoda</taxon>
        <taxon>Hexapoda</taxon>
        <taxon>Insecta</taxon>
        <taxon>Pterygota</taxon>
        <taxon>Neoptera</taxon>
        <taxon>Paraneoptera</taxon>
        <taxon>Hemiptera</taxon>
        <taxon>Auchenorrhyncha</taxon>
        <taxon>Fulgoroidea</taxon>
        <taxon>Delphacidae</taxon>
        <taxon>Criomorphinae</taxon>
        <taxon>Laodelphax</taxon>
    </lineage>
</organism>
<evidence type="ECO:0000256" key="17">
    <source>
        <dbReference type="SAM" id="Phobius"/>
    </source>
</evidence>
<evidence type="ECO:0000256" key="16">
    <source>
        <dbReference type="SAM" id="MobiDB-lite"/>
    </source>
</evidence>
<evidence type="ECO:0000256" key="13">
    <source>
        <dbReference type="ARBA" id="ARBA00040020"/>
    </source>
</evidence>
<dbReference type="FunCoup" id="A0A482X2B5">
    <property type="interactions" value="119"/>
</dbReference>
<dbReference type="SUPFAM" id="SSF57196">
    <property type="entry name" value="EGF/Laminin"/>
    <property type="match status" value="1"/>
</dbReference>
<evidence type="ECO:0000256" key="2">
    <source>
        <dbReference type="ARBA" id="ARBA00022475"/>
    </source>
</evidence>
<gene>
    <name evidence="20" type="ORF">LSTR_LSTR001041</name>
</gene>
<keyword evidence="17" id="KW-0812">Transmembrane</keyword>
<sequence>MTRAWILVVLISATLVNARWDITVGVQHTVELLSSEEAVEVVADVPLGNGIADALGYDSIKNQLYYEDTEDGQTSIFRVILSGNNFRRQPIVTYQGVRGIAVDPISSILYWTSDNSIKWLNVSEEITTPQEGNTLISFDKDLPHGIAVDVCNRLLYWTNKYDSKPSIERSDLMGRNRTVLVDKVDRPIGLFVDQLTSRLYWTEEQTSGIRHRVESADFHGQHRKVHAELNYLPLSVVVVQNKIYWLESFSRKALFSIDILLNESSSSKAEPKLLKSFRSTPFGIITSQQDSNLASKECKVIADKKKQIEEERKSKLGHLVEHFDNKELLSKFDFCLNYGTLVAEKGECLCPEGYEGARCETNVCHNFCVEGECRILGGAPRCHCPPHRTGHRCQVERCDGYCLNGGTCSLDDSNSLQCECPAHYTGNRCQQKLPDMSSNKMCVIYCHMQQISHEYQQLLLDTENLAPIFSKRPELCSCPEPKTEKAENCTGNSVTIEEISPDQCSTDIFESSAANMLYILICACCILLLMVMFLAVKAWNLHKRPRIKKRIIVNKQPLTCRPQTENEQCEITIENCCNMNICETPCFEPEFRKPSGKDSNKKEEKRNLLGGIELPPDDLY</sequence>
<accession>A0A482X2B5</accession>
<dbReference type="InParanoid" id="A0A482X2B5"/>
<dbReference type="SMR" id="A0A482X2B5"/>
<dbReference type="PROSITE" id="PS00022">
    <property type="entry name" value="EGF_1"/>
    <property type="match status" value="1"/>
</dbReference>
<dbReference type="SMART" id="SM00135">
    <property type="entry name" value="LY"/>
    <property type="match status" value="3"/>
</dbReference>
<keyword evidence="3 14" id="KW-0245">EGF-like domain</keyword>
<dbReference type="GO" id="GO:0048477">
    <property type="term" value="P:oogenesis"/>
    <property type="evidence" value="ECO:0007669"/>
    <property type="project" value="UniProtKB-KW"/>
</dbReference>
<keyword evidence="4 18" id="KW-0732">Signal</keyword>
<dbReference type="GO" id="GO:0060070">
    <property type="term" value="P:canonical Wnt signaling pathway"/>
    <property type="evidence" value="ECO:0007669"/>
    <property type="project" value="TreeGrafter"/>
</dbReference>
<evidence type="ECO:0000256" key="5">
    <source>
        <dbReference type="ARBA" id="ARBA00022737"/>
    </source>
</evidence>
<keyword evidence="7" id="KW-0744">Spermatogenesis</keyword>
<keyword evidence="17" id="KW-1133">Transmembrane helix</keyword>
<feature type="disulfide bond" evidence="14">
    <location>
        <begin position="398"/>
        <end position="408"/>
    </location>
</feature>
<evidence type="ECO:0000256" key="3">
    <source>
        <dbReference type="ARBA" id="ARBA00022536"/>
    </source>
</evidence>
<comment type="subcellular location">
    <subcellularLocation>
        <location evidence="1">Cell membrane</location>
        <topology evidence="1">Single-pass type I membrane protein</topology>
    </subcellularLocation>
</comment>